<dbReference type="GO" id="GO:0046872">
    <property type="term" value="F:metal ion binding"/>
    <property type="evidence" value="ECO:0007669"/>
    <property type="project" value="UniProtKB-KW"/>
</dbReference>
<accession>A0A8D6PV34</accession>
<organism evidence="5 6">
    <name type="scientific">Methanocaldococcus lauensis</name>
    <dbReference type="NCBI Taxonomy" id="2546128"/>
    <lineage>
        <taxon>Archaea</taxon>
        <taxon>Methanobacteriati</taxon>
        <taxon>Methanobacteriota</taxon>
        <taxon>Methanomada group</taxon>
        <taxon>Methanococci</taxon>
        <taxon>Methanococcales</taxon>
        <taxon>Methanocaldococcaceae</taxon>
        <taxon>Methanocaldococcus</taxon>
    </lineage>
</organism>
<evidence type="ECO:0000256" key="3">
    <source>
        <dbReference type="ARBA" id="ARBA00023014"/>
    </source>
</evidence>
<dbReference type="PANTHER" id="PTHR43432:SF6">
    <property type="entry name" value="RADICAL SAM CORE DOMAIN-CONTAINING PROTEIN"/>
    <property type="match status" value="1"/>
</dbReference>
<dbReference type="GO" id="GO:0003824">
    <property type="term" value="F:catalytic activity"/>
    <property type="evidence" value="ECO:0007669"/>
    <property type="project" value="InterPro"/>
</dbReference>
<dbReference type="AlphaFoldDB" id="A0A8D6PV34"/>
<protein>
    <submittedName>
        <fullName evidence="5">Radical SAM protein</fullName>
    </submittedName>
</protein>
<dbReference type="Gene3D" id="3.80.30.30">
    <property type="match status" value="1"/>
</dbReference>
<dbReference type="SFLD" id="SFLDS00029">
    <property type="entry name" value="Radical_SAM"/>
    <property type="match status" value="1"/>
</dbReference>
<keyword evidence="1" id="KW-0479">Metal-binding</keyword>
<evidence type="ECO:0000313" key="5">
    <source>
        <dbReference type="EMBL" id="CAB3289260.1"/>
    </source>
</evidence>
<keyword evidence="3" id="KW-0411">Iron-sulfur</keyword>
<dbReference type="InterPro" id="IPR058240">
    <property type="entry name" value="rSAM_sf"/>
</dbReference>
<reference evidence="5 6" key="1">
    <citation type="submission" date="2020-04" db="EMBL/GenBank/DDBJ databases">
        <authorList>
            <consortium name="Genoscope - CEA"/>
            <person name="William W."/>
        </authorList>
    </citation>
    <scope>NUCLEOTIDE SEQUENCE [LARGE SCALE GENOMIC DNA]</scope>
    <source>
        <strain evidence="5 6">SG7</strain>
    </source>
</reference>
<dbReference type="EMBL" id="LR792632">
    <property type="protein sequence ID" value="CAB3289260.1"/>
    <property type="molecule type" value="Genomic_DNA"/>
</dbReference>
<dbReference type="PANTHER" id="PTHR43432">
    <property type="entry name" value="SLR0285 PROTEIN"/>
    <property type="match status" value="1"/>
</dbReference>
<dbReference type="KEGG" id="mesg:MLAUSG7_1135"/>
<evidence type="ECO:0000256" key="2">
    <source>
        <dbReference type="ARBA" id="ARBA00023004"/>
    </source>
</evidence>
<sequence>MGISMKLKLIKIKAKKSFTPTKIPGADYVINQYVGCQYSCMYCYAKFMCRWYKYGKWGEWIVVKENLPELVKKENVKGKVYMSSVSDPYQPIEKKLELTRDILKSMNKNIKLGILTKSDLVLRDIDVFKEFKDIEVGLTINGFNKYIKKKIEPFYPTTEKRMDALKILHENGIKNYAFISPIIPNLVDVGELIKETKNFTDFYWFEFLNLRASGKEFRKWLKQNYPESYEVLSDKVKAEKYIKDVIEIIKSNNIKVRGVCINHPKK</sequence>
<evidence type="ECO:0000259" key="4">
    <source>
        <dbReference type="PROSITE" id="PS51918"/>
    </source>
</evidence>
<dbReference type="GO" id="GO:0051536">
    <property type="term" value="F:iron-sulfur cluster binding"/>
    <property type="evidence" value="ECO:0007669"/>
    <property type="project" value="UniProtKB-KW"/>
</dbReference>
<evidence type="ECO:0000256" key="1">
    <source>
        <dbReference type="ARBA" id="ARBA00022723"/>
    </source>
</evidence>
<feature type="domain" description="Radical SAM core" evidence="4">
    <location>
        <begin position="21"/>
        <end position="253"/>
    </location>
</feature>
<dbReference type="Pfam" id="PF04055">
    <property type="entry name" value="Radical_SAM"/>
    <property type="match status" value="1"/>
</dbReference>
<name>A0A8D6PV34_9EURY</name>
<dbReference type="Proteomes" id="UP000679213">
    <property type="component" value="Chromosome I"/>
</dbReference>
<proteinExistence type="predicted"/>
<keyword evidence="6" id="KW-1185">Reference proteome</keyword>
<dbReference type="InterPro" id="IPR007197">
    <property type="entry name" value="rSAM"/>
</dbReference>
<keyword evidence="2" id="KW-0408">Iron</keyword>
<gene>
    <name evidence="5" type="ORF">MLAUSG7_1135</name>
</gene>
<dbReference type="SUPFAM" id="SSF102114">
    <property type="entry name" value="Radical SAM enzymes"/>
    <property type="match status" value="1"/>
</dbReference>
<evidence type="ECO:0000313" key="6">
    <source>
        <dbReference type="Proteomes" id="UP000679213"/>
    </source>
</evidence>
<dbReference type="InterPro" id="IPR040086">
    <property type="entry name" value="MJ0683-like"/>
</dbReference>
<dbReference type="PROSITE" id="PS51918">
    <property type="entry name" value="RADICAL_SAM"/>
    <property type="match status" value="1"/>
</dbReference>
<dbReference type="SFLD" id="SFLDG01084">
    <property type="entry name" value="Uncharacterised_Radical_SAM_Su"/>
    <property type="match status" value="1"/>
</dbReference>